<feature type="compositionally biased region" description="Polar residues" evidence="1">
    <location>
        <begin position="213"/>
        <end position="231"/>
    </location>
</feature>
<feature type="signal peptide" evidence="2">
    <location>
        <begin position="1"/>
        <end position="20"/>
    </location>
</feature>
<protein>
    <submittedName>
        <fullName evidence="5">Uncharacterized protein LOC113399716</fullName>
    </submittedName>
</protein>
<proteinExistence type="predicted"/>
<dbReference type="InterPro" id="IPR031941">
    <property type="entry name" value="DUF4773"/>
</dbReference>
<dbReference type="AlphaFoldDB" id="A0A8B8IET4"/>
<dbReference type="PANTHER" id="PTHR36299:SF1">
    <property type="entry name" value="DUF4773 DOMAIN-CONTAINING PROTEIN"/>
    <property type="match status" value="1"/>
</dbReference>
<evidence type="ECO:0000259" key="3">
    <source>
        <dbReference type="Pfam" id="PF15998"/>
    </source>
</evidence>
<name>A0A8B8IET4_VANTA</name>
<evidence type="ECO:0000313" key="5">
    <source>
        <dbReference type="RefSeq" id="XP_026494696.2"/>
    </source>
</evidence>
<evidence type="ECO:0000256" key="1">
    <source>
        <dbReference type="SAM" id="MobiDB-lite"/>
    </source>
</evidence>
<reference evidence="4" key="1">
    <citation type="submission" date="2025-05" db="UniProtKB">
        <authorList>
            <consortium name="RefSeq"/>
        </authorList>
    </citation>
    <scope>NUCLEOTIDE SEQUENCE [LARGE SCALE GENOMIC DNA]</scope>
</reference>
<reference evidence="5" key="2">
    <citation type="submission" date="2025-08" db="UniProtKB">
        <authorList>
            <consortium name="RefSeq"/>
        </authorList>
    </citation>
    <scope>IDENTIFICATION</scope>
    <source>
        <tissue evidence="5">Whole body</tissue>
    </source>
</reference>
<keyword evidence="4" id="KW-1185">Reference proteome</keyword>
<dbReference type="Pfam" id="PF15998">
    <property type="entry name" value="DUF4773"/>
    <property type="match status" value="1"/>
</dbReference>
<gene>
    <name evidence="5" type="primary">LOC113399716</name>
</gene>
<dbReference type="Proteomes" id="UP001652626">
    <property type="component" value="Chromosome 2"/>
</dbReference>
<feature type="region of interest" description="Disordered" evidence="1">
    <location>
        <begin position="205"/>
        <end position="233"/>
    </location>
</feature>
<dbReference type="RefSeq" id="XP_026494696.2">
    <property type="nucleotide sequence ID" value="XM_026638911.2"/>
</dbReference>
<dbReference type="GeneID" id="113399716"/>
<feature type="chain" id="PRO_5046844957" evidence="2">
    <location>
        <begin position="21"/>
        <end position="257"/>
    </location>
</feature>
<dbReference type="OrthoDB" id="5952164at2759"/>
<keyword evidence="2" id="KW-0732">Signal</keyword>
<accession>A0A8B8IET4</accession>
<evidence type="ECO:0000313" key="4">
    <source>
        <dbReference type="Proteomes" id="UP001652626"/>
    </source>
</evidence>
<feature type="domain" description="DUF4773" evidence="3">
    <location>
        <begin position="80"/>
        <end position="201"/>
    </location>
</feature>
<dbReference type="OMA" id="MDVTDFS"/>
<dbReference type="PANTHER" id="PTHR36299">
    <property type="entry name" value="AGAP008005-PA"/>
    <property type="match status" value="1"/>
</dbReference>
<evidence type="ECO:0000256" key="2">
    <source>
        <dbReference type="SAM" id="SignalP"/>
    </source>
</evidence>
<sequence>MKMRVTILFLIICYVTSVISGESSKQRILYLDTIKEDNAMDVTDFSVYYDIETNKTIKRMMPRPWYKPGWLLRLPFRGGPCECDGLQCKCCTGVRIQAFNFDRRTCAILTYEPVDSTLDLEVMMNNASVFRDSFSTRNPPPFCIPIPVPYLPPGLVDMCVRLFDISIVEQRLHVCMDMDTRIDKAPVVILHFDCMDMGASGVGLSKPSGGGTQPNISEDSSSVTTQEPTQIDSDVYDVVTESVETTEKSTFKSIKYI</sequence>
<organism evidence="4 5">
    <name type="scientific">Vanessa tameamea</name>
    <name type="common">Kamehameha butterfly</name>
    <dbReference type="NCBI Taxonomy" id="334116"/>
    <lineage>
        <taxon>Eukaryota</taxon>
        <taxon>Metazoa</taxon>
        <taxon>Ecdysozoa</taxon>
        <taxon>Arthropoda</taxon>
        <taxon>Hexapoda</taxon>
        <taxon>Insecta</taxon>
        <taxon>Pterygota</taxon>
        <taxon>Neoptera</taxon>
        <taxon>Endopterygota</taxon>
        <taxon>Lepidoptera</taxon>
        <taxon>Glossata</taxon>
        <taxon>Ditrysia</taxon>
        <taxon>Papilionoidea</taxon>
        <taxon>Nymphalidae</taxon>
        <taxon>Nymphalinae</taxon>
        <taxon>Vanessa</taxon>
    </lineage>
</organism>